<dbReference type="OrthoDB" id="9894386at2759"/>
<dbReference type="Pfam" id="PF00047">
    <property type="entry name" value="ig"/>
    <property type="match status" value="1"/>
</dbReference>
<dbReference type="GO" id="GO:0030183">
    <property type="term" value="P:B cell differentiation"/>
    <property type="evidence" value="ECO:0007669"/>
    <property type="project" value="TreeGrafter"/>
</dbReference>
<feature type="signal peptide" evidence="3">
    <location>
        <begin position="1"/>
        <end position="22"/>
    </location>
</feature>
<dbReference type="PANTHER" id="PTHR14334:SF2">
    <property type="entry name" value="B-CELL ANTIGEN RECEPTOR COMPLEX-ASSOCIATED PROTEIN BETA CHAIN"/>
    <property type="match status" value="1"/>
</dbReference>
<dbReference type="AlphaFoldDB" id="A0A3Q2XVX4"/>
<evidence type="ECO:0000313" key="6">
    <source>
        <dbReference type="Proteomes" id="UP000264820"/>
    </source>
</evidence>
<evidence type="ECO:0000256" key="3">
    <source>
        <dbReference type="SAM" id="SignalP"/>
    </source>
</evidence>
<dbReference type="GO" id="GO:0019815">
    <property type="term" value="C:B cell receptor complex"/>
    <property type="evidence" value="ECO:0007669"/>
    <property type="project" value="TreeGrafter"/>
</dbReference>
<evidence type="ECO:0000313" key="5">
    <source>
        <dbReference type="Ensembl" id="ENSHCOP00000009173.1"/>
    </source>
</evidence>
<evidence type="ECO:0000256" key="1">
    <source>
        <dbReference type="ARBA" id="ARBA00023319"/>
    </source>
</evidence>
<dbReference type="InterPro" id="IPR036179">
    <property type="entry name" value="Ig-like_dom_sf"/>
</dbReference>
<dbReference type="GeneID" id="109513037"/>
<keyword evidence="2" id="KW-0812">Transmembrane</keyword>
<reference evidence="5" key="2">
    <citation type="submission" date="2025-09" db="UniProtKB">
        <authorList>
            <consortium name="Ensembl"/>
        </authorList>
    </citation>
    <scope>IDENTIFICATION</scope>
</reference>
<proteinExistence type="predicted"/>
<dbReference type="PANTHER" id="PTHR14334">
    <property type="entry name" value="B-CELL ANTIGEN RECEPTOR COMPLEX-ASSOCIATED PROTEIN"/>
    <property type="match status" value="1"/>
</dbReference>
<sequence length="212" mass="24103">MPIMCWLLGGLCALTLLHMSAAASRELSITQKPRFYGVRPSRFVTIYCASSQQHLPAEARWYKAARYDQDVAEWRLLEGAVTRHKDLTLNAFLILHDLSPEDSGVYFCRINETWGTGTQLQVARPVNRAEAVHRSNMKDALMVLQGLMLGVIVLLLLQRNRIMLKGRERIYDEPEIEHIYEGLTIEAYGEGDLYEELAVYASADDCAEAPWE</sequence>
<keyword evidence="2" id="KW-1133">Transmembrane helix</keyword>
<dbReference type="PROSITE" id="PS50835">
    <property type="entry name" value="IG_LIKE"/>
    <property type="match status" value="1"/>
</dbReference>
<dbReference type="Gene3D" id="2.60.40.10">
    <property type="entry name" value="Immunoglobulins"/>
    <property type="match status" value="1"/>
</dbReference>
<dbReference type="InterPro" id="IPR003599">
    <property type="entry name" value="Ig_sub"/>
</dbReference>
<dbReference type="OMA" id="PVHFICY"/>
<dbReference type="SUPFAM" id="SSF48726">
    <property type="entry name" value="Immunoglobulin"/>
    <property type="match status" value="1"/>
</dbReference>
<name>A0A3Q2XVX4_HIPCM</name>
<dbReference type="InterPro" id="IPR007110">
    <property type="entry name" value="Ig-like_dom"/>
</dbReference>
<dbReference type="RefSeq" id="XP_019720804.1">
    <property type="nucleotide sequence ID" value="XM_019865245.1"/>
</dbReference>
<feature type="transmembrane region" description="Helical" evidence="2">
    <location>
        <begin position="140"/>
        <end position="157"/>
    </location>
</feature>
<keyword evidence="3" id="KW-0732">Signal</keyword>
<dbReference type="CDD" id="cd00099">
    <property type="entry name" value="IgV"/>
    <property type="match status" value="1"/>
</dbReference>
<dbReference type="GO" id="GO:0009897">
    <property type="term" value="C:external side of plasma membrane"/>
    <property type="evidence" value="ECO:0007669"/>
    <property type="project" value="TreeGrafter"/>
</dbReference>
<dbReference type="GO" id="GO:0050853">
    <property type="term" value="P:B cell receptor signaling pathway"/>
    <property type="evidence" value="ECO:0007669"/>
    <property type="project" value="TreeGrafter"/>
</dbReference>
<dbReference type="STRING" id="109280.ENSHCOP00000009173"/>
<dbReference type="GeneTree" id="ENSGT00730000111991"/>
<feature type="domain" description="Ig-like" evidence="4">
    <location>
        <begin position="44"/>
        <end position="127"/>
    </location>
</feature>
<keyword evidence="6" id="KW-1185">Reference proteome</keyword>
<reference evidence="5" key="1">
    <citation type="submission" date="2025-08" db="UniProtKB">
        <authorList>
            <consortium name="Ensembl"/>
        </authorList>
    </citation>
    <scope>IDENTIFICATION</scope>
</reference>
<dbReference type="Proteomes" id="UP000264820">
    <property type="component" value="Unplaced"/>
</dbReference>
<dbReference type="SMART" id="SM00409">
    <property type="entry name" value="IG"/>
    <property type="match status" value="1"/>
</dbReference>
<evidence type="ECO:0000256" key="2">
    <source>
        <dbReference type="SAM" id="Phobius"/>
    </source>
</evidence>
<evidence type="ECO:0000259" key="4">
    <source>
        <dbReference type="PROSITE" id="PS50835"/>
    </source>
</evidence>
<dbReference type="CTD" id="974"/>
<feature type="chain" id="PRO_5018665949" evidence="3">
    <location>
        <begin position="23"/>
        <end position="212"/>
    </location>
</feature>
<keyword evidence="1" id="KW-0393">Immunoglobulin domain</keyword>
<accession>A0A3Q2XVX4</accession>
<protein>
    <submittedName>
        <fullName evidence="5">Uncharacterized LOC109513037</fullName>
    </submittedName>
</protein>
<dbReference type="InterPro" id="IPR013783">
    <property type="entry name" value="Ig-like_fold"/>
</dbReference>
<organism evidence="5 6">
    <name type="scientific">Hippocampus comes</name>
    <name type="common">Tiger tail seahorse</name>
    <dbReference type="NCBI Taxonomy" id="109280"/>
    <lineage>
        <taxon>Eukaryota</taxon>
        <taxon>Metazoa</taxon>
        <taxon>Chordata</taxon>
        <taxon>Craniata</taxon>
        <taxon>Vertebrata</taxon>
        <taxon>Euteleostomi</taxon>
        <taxon>Actinopterygii</taxon>
        <taxon>Neopterygii</taxon>
        <taxon>Teleostei</taxon>
        <taxon>Neoteleostei</taxon>
        <taxon>Acanthomorphata</taxon>
        <taxon>Syngnathiaria</taxon>
        <taxon>Syngnathiformes</taxon>
        <taxon>Syngnathoidei</taxon>
        <taxon>Syngnathidae</taxon>
        <taxon>Hippocampus</taxon>
    </lineage>
</organism>
<keyword evidence="2" id="KW-0472">Membrane</keyword>
<dbReference type="Ensembl" id="ENSHCOT00000015244.1">
    <property type="protein sequence ID" value="ENSHCOP00000009173.1"/>
    <property type="gene ID" value="ENSHCOG00000011557.1"/>
</dbReference>
<dbReference type="InterPro" id="IPR013151">
    <property type="entry name" value="Immunoglobulin_dom"/>
</dbReference>
<dbReference type="KEGG" id="hcq:109513037"/>